<evidence type="ECO:0000313" key="1">
    <source>
        <dbReference type="EMBL" id="CEG56772.1"/>
    </source>
</evidence>
<sequence length="123" mass="14017">MMREARVAAGVAGFMMRMANCAKQVESTSQYAWQRAKGIQTIKGFLNRDNDSSVNGVAPVYLGITKDTTNGAVLYYSPKAQKILSSRSKEYKLVLNWRWDELRRVYPTGVGKDDFAFYKYKKN</sequence>
<dbReference type="EMBL" id="LN614827">
    <property type="protein sequence ID" value="CEG56772.1"/>
    <property type="molecule type" value="Genomic_DNA"/>
</dbReference>
<name>A0A098G2R1_9GAMM</name>
<reference evidence="2" key="1">
    <citation type="submission" date="2014-09" db="EMBL/GenBank/DDBJ databases">
        <authorList>
            <person name="Gomez-Valero L."/>
        </authorList>
    </citation>
    <scope>NUCLEOTIDE SEQUENCE [LARGE SCALE GENOMIC DNA]</scope>
    <source>
        <strain evidence="2">ATCC700992</strain>
    </source>
</reference>
<dbReference type="KEGG" id="lfa:LFA_1348"/>
<protein>
    <submittedName>
        <fullName evidence="1">Uncharacterized protein</fullName>
    </submittedName>
</protein>
<dbReference type="HOGENOM" id="CLU_2012383_0_0_6"/>
<keyword evidence="2" id="KW-1185">Reference proteome</keyword>
<gene>
    <name evidence="1" type="ORF">LFA_1348</name>
</gene>
<accession>A0A098G2R1</accession>
<dbReference type="Proteomes" id="UP000032430">
    <property type="component" value="Chromosome I"/>
</dbReference>
<evidence type="ECO:0000313" key="2">
    <source>
        <dbReference type="Proteomes" id="UP000032430"/>
    </source>
</evidence>
<proteinExistence type="predicted"/>
<organism evidence="1 2">
    <name type="scientific">Legionella fallonii LLAP-10</name>
    <dbReference type="NCBI Taxonomy" id="1212491"/>
    <lineage>
        <taxon>Bacteria</taxon>
        <taxon>Pseudomonadati</taxon>
        <taxon>Pseudomonadota</taxon>
        <taxon>Gammaproteobacteria</taxon>
        <taxon>Legionellales</taxon>
        <taxon>Legionellaceae</taxon>
        <taxon>Legionella</taxon>
    </lineage>
</organism>
<dbReference type="AlphaFoldDB" id="A0A098G2R1"/>